<comment type="caution">
    <text evidence="1">The sequence shown here is derived from an EMBL/GenBank/DDBJ whole genome shotgun (WGS) entry which is preliminary data.</text>
</comment>
<evidence type="ECO:0000313" key="2">
    <source>
        <dbReference type="Proteomes" id="UP001142400"/>
    </source>
</evidence>
<keyword evidence="2" id="KW-1185">Reference proteome</keyword>
<dbReference type="Proteomes" id="UP001142400">
    <property type="component" value="Unassembled WGS sequence"/>
</dbReference>
<sequence length="72" mass="8569">MRDQKMYCYTCGTDELHRRLTAAEKAWVKNKTHRKSVEDVFMCKAPNCRNLRTGFQKRPFDPILRLPLPEDL</sequence>
<organism evidence="1 2">
    <name type="scientific">Streptomyces malaysiensis subsp. samsunensis</name>
    <dbReference type="NCBI Taxonomy" id="459658"/>
    <lineage>
        <taxon>Bacteria</taxon>
        <taxon>Bacillati</taxon>
        <taxon>Actinomycetota</taxon>
        <taxon>Actinomycetes</taxon>
        <taxon>Kitasatosporales</taxon>
        <taxon>Streptomycetaceae</taxon>
        <taxon>Streptomyces</taxon>
        <taxon>Streptomyces violaceusniger group</taxon>
    </lineage>
</organism>
<reference evidence="1" key="1">
    <citation type="submission" date="2022-06" db="EMBL/GenBank/DDBJ databases">
        <title>WGS of actinobacteria.</title>
        <authorList>
            <person name="Thawai C."/>
        </authorList>
    </citation>
    <scope>NUCLEOTIDE SEQUENCE</scope>
    <source>
        <strain evidence="1">DSM 42010</strain>
    </source>
</reference>
<gene>
    <name evidence="1" type="ORF">NQU54_20135</name>
</gene>
<name>A0A9X2RUK6_STRMQ</name>
<evidence type="ECO:0000313" key="1">
    <source>
        <dbReference type="EMBL" id="MCQ8831312.1"/>
    </source>
</evidence>
<protein>
    <submittedName>
        <fullName evidence="1">Uncharacterized protein</fullName>
    </submittedName>
</protein>
<dbReference type="AlphaFoldDB" id="A0A9X2RUK6"/>
<proteinExistence type="predicted"/>
<dbReference type="RefSeq" id="WP_257632256.1">
    <property type="nucleotide sequence ID" value="NZ_JANIIC010000022.1"/>
</dbReference>
<accession>A0A9X2RUK6</accession>
<dbReference type="EMBL" id="JANIIC010000022">
    <property type="protein sequence ID" value="MCQ8831312.1"/>
    <property type="molecule type" value="Genomic_DNA"/>
</dbReference>